<evidence type="ECO:0000313" key="2">
    <source>
        <dbReference type="Proteomes" id="UP000239936"/>
    </source>
</evidence>
<dbReference type="Proteomes" id="UP000239936">
    <property type="component" value="Unassembled WGS sequence"/>
</dbReference>
<dbReference type="OrthoDB" id="6429059at2"/>
<dbReference type="EMBL" id="PPGH01000033">
    <property type="protein sequence ID" value="PQJ96754.1"/>
    <property type="molecule type" value="Genomic_DNA"/>
</dbReference>
<protein>
    <recommendedName>
        <fullName evidence="3">Terminase small subunit</fullName>
    </recommendedName>
</protein>
<sequence>MGFKFSISQAEFARREGVDRKTVSRWVQDGRITPNQDGSIDPVRCHFERLETASPLPHHVARAAQFELGKSTGDTVETTPAAALSGALKFETYKLQKAKAELANIEIDKAAGLLVDRAEVEFLFKDIGQVIRQQMEHGPTYLAPLICAVAEDPEKVFRLLSDEFEAILEEISSIMLEKSKASLPEIIE</sequence>
<dbReference type="AlphaFoldDB" id="A0A2S7XSM8"/>
<proteinExistence type="predicted"/>
<organism evidence="1 2">
    <name type="scientific">Chromatium okenii</name>
    <dbReference type="NCBI Taxonomy" id="61644"/>
    <lineage>
        <taxon>Bacteria</taxon>
        <taxon>Pseudomonadati</taxon>
        <taxon>Pseudomonadota</taxon>
        <taxon>Gammaproteobacteria</taxon>
        <taxon>Chromatiales</taxon>
        <taxon>Chromatiaceae</taxon>
        <taxon>Chromatium</taxon>
    </lineage>
</organism>
<name>A0A2S7XSM8_9GAMM</name>
<comment type="caution">
    <text evidence="1">The sequence shown here is derived from an EMBL/GenBank/DDBJ whole genome shotgun (WGS) entry which is preliminary data.</text>
</comment>
<gene>
    <name evidence="1" type="ORF">CXB77_06010</name>
</gene>
<accession>A0A2S7XSM8</accession>
<dbReference type="CDD" id="cd00093">
    <property type="entry name" value="HTH_XRE"/>
    <property type="match status" value="1"/>
</dbReference>
<keyword evidence="2" id="KW-1185">Reference proteome</keyword>
<geneLocation type="plasmid" evidence="1">
    <name>pCok152</name>
</geneLocation>
<evidence type="ECO:0008006" key="3">
    <source>
        <dbReference type="Google" id="ProtNLM"/>
    </source>
</evidence>
<keyword evidence="1" id="KW-0614">Plasmid</keyword>
<evidence type="ECO:0000313" key="1">
    <source>
        <dbReference type="EMBL" id="PQJ96754.1"/>
    </source>
</evidence>
<reference evidence="1 2" key="1">
    <citation type="submission" date="2018-01" db="EMBL/GenBank/DDBJ databases">
        <title>The complete genome sequence of Chromatium okenii LaCa, a purple sulfur bacterium with a turbulent life.</title>
        <authorList>
            <person name="Luedin S.M."/>
            <person name="Liechti N."/>
            <person name="Storelli N."/>
            <person name="Danza F."/>
            <person name="Wittwer M."/>
            <person name="Pothier J.F."/>
            <person name="Tonolla M.A."/>
        </authorList>
    </citation>
    <scope>NUCLEOTIDE SEQUENCE [LARGE SCALE GENOMIC DNA]</scope>
    <source>
        <strain evidence="1 2">LaCa</strain>
        <plasmid evidence="1">pCok152</plasmid>
    </source>
</reference>
<dbReference type="InterPro" id="IPR001387">
    <property type="entry name" value="Cro/C1-type_HTH"/>
</dbReference>